<dbReference type="AlphaFoldDB" id="A0A5E4UCE8"/>
<accession>A0A5E4UCE8</accession>
<dbReference type="Pfam" id="PF13663">
    <property type="entry name" value="DUF4148"/>
    <property type="match status" value="1"/>
</dbReference>
<dbReference type="Proteomes" id="UP000406256">
    <property type="component" value="Unassembled WGS sequence"/>
</dbReference>
<dbReference type="OrthoDB" id="8943549at2"/>
<feature type="signal peptide" evidence="1">
    <location>
        <begin position="1"/>
        <end position="23"/>
    </location>
</feature>
<sequence>MQKRIMLCAALGLMAVMSTAARADHLYGNEATTFAPANESRPDTREAVVAELTLAHAQGVPVPSSLKAIQATQSPSVKTRDQVYQELVEARRQGLMDQPDALYPSLTPRSAPN</sequence>
<dbReference type="EMBL" id="CABPSB010000005">
    <property type="protein sequence ID" value="VVD97222.1"/>
    <property type="molecule type" value="Genomic_DNA"/>
</dbReference>
<name>A0A5E4UCE8_9BURK</name>
<protein>
    <recommendedName>
        <fullName evidence="4">DUF4148 domain-containing protein</fullName>
    </recommendedName>
</protein>
<evidence type="ECO:0000256" key="1">
    <source>
        <dbReference type="SAM" id="SignalP"/>
    </source>
</evidence>
<keyword evidence="3" id="KW-1185">Reference proteome</keyword>
<evidence type="ECO:0000313" key="3">
    <source>
        <dbReference type="Proteomes" id="UP000406256"/>
    </source>
</evidence>
<evidence type="ECO:0000313" key="2">
    <source>
        <dbReference type="EMBL" id="VVD97222.1"/>
    </source>
</evidence>
<organism evidence="2 3">
    <name type="scientific">Pandoraea anhela</name>
    <dbReference type="NCBI Taxonomy" id="2508295"/>
    <lineage>
        <taxon>Bacteria</taxon>
        <taxon>Pseudomonadati</taxon>
        <taxon>Pseudomonadota</taxon>
        <taxon>Betaproteobacteria</taxon>
        <taxon>Burkholderiales</taxon>
        <taxon>Burkholderiaceae</taxon>
        <taxon>Pandoraea</taxon>
    </lineage>
</organism>
<evidence type="ECO:0008006" key="4">
    <source>
        <dbReference type="Google" id="ProtNLM"/>
    </source>
</evidence>
<reference evidence="2 3" key="1">
    <citation type="submission" date="2019-08" db="EMBL/GenBank/DDBJ databases">
        <authorList>
            <person name="Peeters C."/>
        </authorList>
    </citation>
    <scope>NUCLEOTIDE SEQUENCE [LARGE SCALE GENOMIC DNA]</scope>
    <source>
        <strain evidence="2 3">LMG 31108</strain>
    </source>
</reference>
<proteinExistence type="predicted"/>
<gene>
    <name evidence="2" type="ORF">PAN31108_01933</name>
</gene>
<dbReference type="RefSeq" id="WP_150668645.1">
    <property type="nucleotide sequence ID" value="NZ_CABPSB010000005.1"/>
</dbReference>
<feature type="chain" id="PRO_5022995937" description="DUF4148 domain-containing protein" evidence="1">
    <location>
        <begin position="24"/>
        <end position="113"/>
    </location>
</feature>
<dbReference type="InterPro" id="IPR025421">
    <property type="entry name" value="DUF4148"/>
</dbReference>
<keyword evidence="1" id="KW-0732">Signal</keyword>